<dbReference type="Gene3D" id="3.50.30.30">
    <property type="match status" value="1"/>
</dbReference>
<organism evidence="13 14">
    <name type="scientific">Olea europaea subsp. europaea</name>
    <dbReference type="NCBI Taxonomy" id="158383"/>
    <lineage>
        <taxon>Eukaryota</taxon>
        <taxon>Viridiplantae</taxon>
        <taxon>Streptophyta</taxon>
        <taxon>Embryophyta</taxon>
        <taxon>Tracheophyta</taxon>
        <taxon>Spermatophyta</taxon>
        <taxon>Magnoliopsida</taxon>
        <taxon>eudicotyledons</taxon>
        <taxon>Gunneridae</taxon>
        <taxon>Pentapetalae</taxon>
        <taxon>asterids</taxon>
        <taxon>lamiids</taxon>
        <taxon>Lamiales</taxon>
        <taxon>Oleaceae</taxon>
        <taxon>Oleeae</taxon>
        <taxon>Olea</taxon>
    </lineage>
</organism>
<evidence type="ECO:0000256" key="1">
    <source>
        <dbReference type="ARBA" id="ARBA00011073"/>
    </source>
</evidence>
<dbReference type="InterPro" id="IPR010259">
    <property type="entry name" value="S8pro/Inhibitor_I9"/>
</dbReference>
<gene>
    <name evidence="13" type="ORF">OLEA9_A061773</name>
</gene>
<dbReference type="CDD" id="cd04852">
    <property type="entry name" value="Peptidases_S8_3"/>
    <property type="match status" value="1"/>
</dbReference>
<dbReference type="Pfam" id="PF05922">
    <property type="entry name" value="Inhibitor_I9"/>
    <property type="match status" value="1"/>
</dbReference>
<evidence type="ECO:0000256" key="5">
    <source>
        <dbReference type="ARBA" id="ARBA00022825"/>
    </source>
</evidence>
<dbReference type="OrthoDB" id="206201at2759"/>
<dbReference type="InterPro" id="IPR037045">
    <property type="entry name" value="S8pro/Inhibitor_I9_sf"/>
</dbReference>
<dbReference type="InterPro" id="IPR003137">
    <property type="entry name" value="PA_domain"/>
</dbReference>
<dbReference type="InterPro" id="IPR036852">
    <property type="entry name" value="Peptidase_S8/S53_dom_sf"/>
</dbReference>
<dbReference type="Pfam" id="PF02225">
    <property type="entry name" value="PA"/>
    <property type="match status" value="1"/>
</dbReference>
<evidence type="ECO:0000313" key="14">
    <source>
        <dbReference type="Proteomes" id="UP000594638"/>
    </source>
</evidence>
<comment type="similarity">
    <text evidence="1 7">Belongs to the peptidase S8 family.</text>
</comment>
<dbReference type="FunFam" id="3.50.30.30:FF:000005">
    <property type="entry name" value="subtilisin-like protease SBT1.5"/>
    <property type="match status" value="1"/>
</dbReference>
<evidence type="ECO:0000313" key="13">
    <source>
        <dbReference type="EMBL" id="CAA2997274.1"/>
    </source>
</evidence>
<dbReference type="Gene3D" id="3.40.50.200">
    <property type="entry name" value="Peptidase S8/S53 domain"/>
    <property type="match status" value="1"/>
</dbReference>
<dbReference type="EMBL" id="CACTIH010005547">
    <property type="protein sequence ID" value="CAA2997274.1"/>
    <property type="molecule type" value="Genomic_DNA"/>
</dbReference>
<dbReference type="InterPro" id="IPR041469">
    <property type="entry name" value="Subtilisin-like_FN3"/>
</dbReference>
<evidence type="ECO:0000259" key="10">
    <source>
        <dbReference type="Pfam" id="PF02225"/>
    </source>
</evidence>
<dbReference type="AlphaFoldDB" id="A0A8S0SYG3"/>
<dbReference type="GO" id="GO:0006508">
    <property type="term" value="P:proteolysis"/>
    <property type="evidence" value="ECO:0007669"/>
    <property type="project" value="UniProtKB-KW"/>
</dbReference>
<dbReference type="SUPFAM" id="SSF52743">
    <property type="entry name" value="Subtilisin-like"/>
    <property type="match status" value="1"/>
</dbReference>
<evidence type="ECO:0000256" key="6">
    <source>
        <dbReference type="PIRSR" id="PIRSR615500-1"/>
    </source>
</evidence>
<dbReference type="Pfam" id="PF17766">
    <property type="entry name" value="fn3_6"/>
    <property type="match status" value="1"/>
</dbReference>
<evidence type="ECO:0000259" key="9">
    <source>
        <dbReference type="Pfam" id="PF00082"/>
    </source>
</evidence>
<dbReference type="InterPro" id="IPR000209">
    <property type="entry name" value="Peptidase_S8/S53_dom"/>
</dbReference>
<dbReference type="GO" id="GO:0004252">
    <property type="term" value="F:serine-type endopeptidase activity"/>
    <property type="evidence" value="ECO:0007669"/>
    <property type="project" value="UniProtKB-UniRule"/>
</dbReference>
<evidence type="ECO:0000259" key="12">
    <source>
        <dbReference type="Pfam" id="PF17766"/>
    </source>
</evidence>
<feature type="domain" description="Peptidase S8/S53" evidence="9">
    <location>
        <begin position="139"/>
        <end position="623"/>
    </location>
</feature>
<feature type="domain" description="Subtilisin-like protease fibronectin type-III" evidence="12">
    <location>
        <begin position="672"/>
        <end position="771"/>
    </location>
</feature>
<feature type="active site" description="Charge relay system" evidence="6 7">
    <location>
        <position position="148"/>
    </location>
</feature>
<dbReference type="CDD" id="cd02120">
    <property type="entry name" value="PA_subtilisin_like"/>
    <property type="match status" value="1"/>
</dbReference>
<keyword evidence="4 7" id="KW-0378">Hydrolase</keyword>
<feature type="domain" description="Inhibitor I9" evidence="11">
    <location>
        <begin position="27"/>
        <end position="105"/>
    </location>
</feature>
<sequence length="774" mass="83252">MAFTVKNFHVFLLVLLPLLVSCDEKQVYIVYLGEHSGEKTHNEIEENHYSYLFSVKETVEDAKSSLLYSYKSSINGFAALLTPDEASKLSEIEEVLSVLRSQSTKYSLQTTRSWEFSGLQQGGTGFQLKKDLLLESSYGRNVIVGMLDSGIWPESKSFSDEGMGPYPSSWKGICQSGDEFNSSNCNMKIIGARYYIKGYEAQYGPLDRTLDSLSPRDKDGHGTHTASTVGGRRVQNVSALGGFARGTASGGAPLVRLAIYKVCWAIPDQGKEEGNTCFMEDILAAMDDAIGDGVDVLSMSIGTNRPVPFHEDSIAIGALHAIKKNIVVACSAGNSGPAPATLSNTAPWIITVGASSIDRKFLAPIVLGNGMKIEGQTITPYNLEKKMYQLVYAAQIVNADVPKDTSGQCLPGSLSPEAAKGKIVLCLRGNGTRLNKGLEVKRAGGIGFILGNRREDGVIPPVDAHFLPATGVNYENALKILNYINSTKTPMAYIVPATTELDSKPAPFMASFTSRGPSPVSPNILKPDITAPGLFILAAWSEASSLTKLANDPRMVKYNILSGTSMSCPHIGAASALLKAIHPTWSSAAIRSALITTAELNDNLGNPITDEFGKTADPFQFGSGHFRPTKAADPGLVYDASYTDYLLFLCSIGITNLDSSFKCPIKPPSPSNLNYPSLAIPELNGTTTVERKVTNVGGSKSVYFIKVKPPPGFLVTVSPSILIFNQVGETKTFTITVKASSVNKGMEKDKYAFGWYTWFDGIHSVQSPIAVSLA</sequence>
<dbReference type="PROSITE" id="PS51892">
    <property type="entry name" value="SUBTILASE"/>
    <property type="match status" value="1"/>
</dbReference>
<dbReference type="PROSITE" id="PS51257">
    <property type="entry name" value="PROKAR_LIPOPROTEIN"/>
    <property type="match status" value="1"/>
</dbReference>
<evidence type="ECO:0000256" key="3">
    <source>
        <dbReference type="ARBA" id="ARBA00022729"/>
    </source>
</evidence>
<evidence type="ECO:0000256" key="2">
    <source>
        <dbReference type="ARBA" id="ARBA00022670"/>
    </source>
</evidence>
<dbReference type="PRINTS" id="PR00723">
    <property type="entry name" value="SUBTILISIN"/>
</dbReference>
<dbReference type="Gene3D" id="3.30.70.80">
    <property type="entry name" value="Peptidase S8 propeptide/proteinase inhibitor I9"/>
    <property type="match status" value="1"/>
</dbReference>
<reference evidence="13 14" key="1">
    <citation type="submission" date="2019-12" db="EMBL/GenBank/DDBJ databases">
        <authorList>
            <person name="Alioto T."/>
            <person name="Alioto T."/>
            <person name="Gomez Garrido J."/>
        </authorList>
    </citation>
    <scope>NUCLEOTIDE SEQUENCE [LARGE SCALE GENOMIC DNA]</scope>
</reference>
<evidence type="ECO:0000256" key="4">
    <source>
        <dbReference type="ARBA" id="ARBA00022801"/>
    </source>
</evidence>
<dbReference type="InterPro" id="IPR034197">
    <property type="entry name" value="Peptidases_S8_3"/>
</dbReference>
<dbReference type="InterPro" id="IPR045051">
    <property type="entry name" value="SBT"/>
</dbReference>
<feature type="active site" description="Charge relay system" evidence="6 7">
    <location>
        <position position="221"/>
    </location>
</feature>
<accession>A0A8S0SYG3</accession>
<dbReference type="Pfam" id="PF00082">
    <property type="entry name" value="Peptidase_S8"/>
    <property type="match status" value="1"/>
</dbReference>
<evidence type="ECO:0000259" key="11">
    <source>
        <dbReference type="Pfam" id="PF05922"/>
    </source>
</evidence>
<protein>
    <submittedName>
        <fullName evidence="13">Subtilisin-like protease</fullName>
    </submittedName>
</protein>
<dbReference type="FunFam" id="3.30.70.80:FF:000002">
    <property type="entry name" value="Subtilisin-like protease SBT5.3"/>
    <property type="match status" value="1"/>
</dbReference>
<dbReference type="Proteomes" id="UP000594638">
    <property type="component" value="Unassembled WGS sequence"/>
</dbReference>
<dbReference type="Gene3D" id="2.60.40.2310">
    <property type="match status" value="1"/>
</dbReference>
<feature type="signal peptide" evidence="8">
    <location>
        <begin position="1"/>
        <end position="22"/>
    </location>
</feature>
<keyword evidence="14" id="KW-1185">Reference proteome</keyword>
<name>A0A8S0SYG3_OLEEU</name>
<evidence type="ECO:0000256" key="7">
    <source>
        <dbReference type="PROSITE-ProRule" id="PRU01240"/>
    </source>
</evidence>
<keyword evidence="2 7" id="KW-0645">Protease</keyword>
<dbReference type="InterPro" id="IPR015500">
    <property type="entry name" value="Peptidase_S8_subtilisin-rel"/>
</dbReference>
<keyword evidence="5 7" id="KW-0720">Serine protease</keyword>
<feature type="domain" description="PA" evidence="10">
    <location>
        <begin position="399"/>
        <end position="480"/>
    </location>
</feature>
<dbReference type="FunFam" id="3.40.50.200:FF:000006">
    <property type="entry name" value="Subtilisin-like protease SBT1.5"/>
    <property type="match status" value="1"/>
</dbReference>
<feature type="active site" description="Charge relay system" evidence="6 7">
    <location>
        <position position="565"/>
    </location>
</feature>
<dbReference type="PANTHER" id="PTHR10795">
    <property type="entry name" value="PROPROTEIN CONVERTASE SUBTILISIN/KEXIN"/>
    <property type="match status" value="1"/>
</dbReference>
<keyword evidence="3 8" id="KW-0732">Signal</keyword>
<evidence type="ECO:0000256" key="8">
    <source>
        <dbReference type="SAM" id="SignalP"/>
    </source>
</evidence>
<feature type="chain" id="PRO_5035793792" evidence="8">
    <location>
        <begin position="23"/>
        <end position="774"/>
    </location>
</feature>
<proteinExistence type="inferred from homology"/>
<comment type="caution">
    <text evidence="13">The sequence shown here is derived from an EMBL/GenBank/DDBJ whole genome shotgun (WGS) entry which is preliminary data.</text>
</comment>
<dbReference type="Gramene" id="OE9A061773T1">
    <property type="protein sequence ID" value="OE9A061773C1"/>
    <property type="gene ID" value="OE9A061773"/>
</dbReference>